<reference evidence="1 2" key="1">
    <citation type="submission" date="2018-11" db="EMBL/GenBank/DDBJ databases">
        <authorList>
            <consortium name="Pathogen Informatics"/>
        </authorList>
    </citation>
    <scope>NUCLEOTIDE SEQUENCE [LARGE SCALE GENOMIC DNA]</scope>
    <source>
        <strain evidence="1 2">Egypt</strain>
    </source>
</reference>
<gene>
    <name evidence="1" type="ORF">ECPE_LOCUS18553</name>
</gene>
<dbReference type="AlphaFoldDB" id="A0A3P8H4T8"/>
<dbReference type="Proteomes" id="UP000272942">
    <property type="component" value="Unassembled WGS sequence"/>
</dbReference>
<proteinExistence type="predicted"/>
<sequence>MMLDPCTGMELVDEVDTATWLACATELSQLSRKKTESDIYNVVFRRCRFEAVSVFWYGIG</sequence>
<dbReference type="EMBL" id="UZAN01080771">
    <property type="protein sequence ID" value="VDP96592.1"/>
    <property type="molecule type" value="Genomic_DNA"/>
</dbReference>
<accession>A0A3P8H4T8</accession>
<name>A0A3P8H4T8_9TREM</name>
<evidence type="ECO:0000313" key="2">
    <source>
        <dbReference type="Proteomes" id="UP000272942"/>
    </source>
</evidence>
<organism evidence="1 2">
    <name type="scientific">Echinostoma caproni</name>
    <dbReference type="NCBI Taxonomy" id="27848"/>
    <lineage>
        <taxon>Eukaryota</taxon>
        <taxon>Metazoa</taxon>
        <taxon>Spiralia</taxon>
        <taxon>Lophotrochozoa</taxon>
        <taxon>Platyhelminthes</taxon>
        <taxon>Trematoda</taxon>
        <taxon>Digenea</taxon>
        <taxon>Plagiorchiida</taxon>
        <taxon>Echinostomata</taxon>
        <taxon>Echinostomatoidea</taxon>
        <taxon>Echinostomatidae</taxon>
        <taxon>Echinostoma</taxon>
    </lineage>
</organism>
<evidence type="ECO:0000313" key="1">
    <source>
        <dbReference type="EMBL" id="VDP96592.1"/>
    </source>
</evidence>
<keyword evidence="2" id="KW-1185">Reference proteome</keyword>
<protein>
    <submittedName>
        <fullName evidence="1">Uncharacterized protein</fullName>
    </submittedName>
</protein>